<evidence type="ECO:0000313" key="2">
    <source>
        <dbReference type="Proteomes" id="UP000239415"/>
    </source>
</evidence>
<dbReference type="Pfam" id="PF06626">
    <property type="entry name" value="DUF1152"/>
    <property type="match status" value="1"/>
</dbReference>
<dbReference type="AlphaFoldDB" id="A0A2T0K190"/>
<evidence type="ECO:0000313" key="1">
    <source>
        <dbReference type="EMBL" id="PRX16557.1"/>
    </source>
</evidence>
<comment type="caution">
    <text evidence="1">The sequence shown here is derived from an EMBL/GenBank/DDBJ whole genome shotgun (WGS) entry which is preliminary data.</text>
</comment>
<dbReference type="InterPro" id="IPR010581">
    <property type="entry name" value="DUF1152"/>
</dbReference>
<organism evidence="1 2">
    <name type="scientific">Actinoplanes italicus</name>
    <dbReference type="NCBI Taxonomy" id="113567"/>
    <lineage>
        <taxon>Bacteria</taxon>
        <taxon>Bacillati</taxon>
        <taxon>Actinomycetota</taxon>
        <taxon>Actinomycetes</taxon>
        <taxon>Micromonosporales</taxon>
        <taxon>Micromonosporaceae</taxon>
        <taxon>Actinoplanes</taxon>
    </lineage>
</organism>
<evidence type="ECO:0008006" key="3">
    <source>
        <dbReference type="Google" id="ProtNLM"/>
    </source>
</evidence>
<accession>A0A2T0K190</accession>
<sequence length="331" mass="35726">MADHGAVTDSDAPSFSLATPPLFAALAPARRVLIAGAGGGFDVYAGLPLALALWQEGVDVHLANLSFSELELVDRSSWVDRHVVEVTPATATPDWYFPEGTLAKWLAAHDLPSTVYAFPPLGVQTLREAYRHLIERLGIDAIVLVDGGTDILMRGDENGIGTPVEDLTSVGAVAGIDLPIKLVTCLGFGIDAYHGVNHVQVLENLAALDREGGYLGALSIPRDSREARLYRDAVADAQAATPQRPSIVNGQIAAAIAGEFGDVQFTRRTSGSALFVNPLMAVYFTVDLDRLAARCLYLDRIEQTVGRSQVITRIEKFRDEVETRVPRVYPH</sequence>
<gene>
    <name evidence="1" type="ORF">CLV67_119138</name>
</gene>
<reference evidence="1 2" key="1">
    <citation type="submission" date="2018-03" db="EMBL/GenBank/DDBJ databases">
        <title>Genomic Encyclopedia of Archaeal and Bacterial Type Strains, Phase II (KMG-II): from individual species to whole genera.</title>
        <authorList>
            <person name="Goeker M."/>
        </authorList>
    </citation>
    <scope>NUCLEOTIDE SEQUENCE [LARGE SCALE GENOMIC DNA]</scope>
    <source>
        <strain evidence="1 2">DSM 43146</strain>
    </source>
</reference>
<protein>
    <recommendedName>
        <fullName evidence="3">DUF1152 domain-containing protein</fullName>
    </recommendedName>
</protein>
<dbReference type="Proteomes" id="UP000239415">
    <property type="component" value="Unassembled WGS sequence"/>
</dbReference>
<proteinExistence type="predicted"/>
<name>A0A2T0K190_9ACTN</name>
<dbReference type="EMBL" id="PVMZ01000019">
    <property type="protein sequence ID" value="PRX16557.1"/>
    <property type="molecule type" value="Genomic_DNA"/>
</dbReference>
<dbReference type="OrthoDB" id="182205at2"/>
<keyword evidence="2" id="KW-1185">Reference proteome</keyword>